<dbReference type="PANTHER" id="PTHR43811:SF19">
    <property type="entry name" value="39 KDA FK506-BINDING NUCLEAR PROTEIN"/>
    <property type="match status" value="1"/>
</dbReference>
<name>A0A316EZ89_9BACT</name>
<dbReference type="RefSeq" id="WP_109741568.1">
    <property type="nucleotide sequence ID" value="NZ_QGGO01000003.1"/>
</dbReference>
<keyword evidence="4 5" id="KW-0413">Isomerase</keyword>
<keyword evidence="3 5" id="KW-0697">Rotamase</keyword>
<dbReference type="InterPro" id="IPR046357">
    <property type="entry name" value="PPIase_dom_sf"/>
</dbReference>
<organism evidence="8 9">
    <name type="scientific">Arcicella aurantiaca</name>
    <dbReference type="NCBI Taxonomy" id="591202"/>
    <lineage>
        <taxon>Bacteria</taxon>
        <taxon>Pseudomonadati</taxon>
        <taxon>Bacteroidota</taxon>
        <taxon>Cytophagia</taxon>
        <taxon>Cytophagales</taxon>
        <taxon>Flectobacillaceae</taxon>
        <taxon>Arcicella</taxon>
    </lineage>
</organism>
<dbReference type="InterPro" id="IPR001179">
    <property type="entry name" value="PPIase_FKBP_dom"/>
</dbReference>
<evidence type="ECO:0000256" key="3">
    <source>
        <dbReference type="ARBA" id="ARBA00023110"/>
    </source>
</evidence>
<dbReference type="Proteomes" id="UP000245489">
    <property type="component" value="Unassembled WGS sequence"/>
</dbReference>
<comment type="similarity">
    <text evidence="2 6">Belongs to the FKBP-type PPIase family.</text>
</comment>
<dbReference type="EMBL" id="QGGO01000003">
    <property type="protein sequence ID" value="PWK28585.1"/>
    <property type="molecule type" value="Genomic_DNA"/>
</dbReference>
<dbReference type="SUPFAM" id="SSF54534">
    <property type="entry name" value="FKBP-like"/>
    <property type="match status" value="1"/>
</dbReference>
<feature type="domain" description="PPIase FKBP-type" evidence="7">
    <location>
        <begin position="69"/>
        <end position="155"/>
    </location>
</feature>
<dbReference type="PROSITE" id="PS50059">
    <property type="entry name" value="FKBP_PPIASE"/>
    <property type="match status" value="1"/>
</dbReference>
<evidence type="ECO:0000313" key="8">
    <source>
        <dbReference type="EMBL" id="PWK28585.1"/>
    </source>
</evidence>
<protein>
    <recommendedName>
        <fullName evidence="6">Peptidyl-prolyl cis-trans isomerase</fullName>
        <ecNumber evidence="6">5.2.1.8</ecNumber>
    </recommendedName>
</protein>
<dbReference type="GO" id="GO:0003755">
    <property type="term" value="F:peptidyl-prolyl cis-trans isomerase activity"/>
    <property type="evidence" value="ECO:0007669"/>
    <property type="project" value="UniProtKB-UniRule"/>
</dbReference>
<comment type="caution">
    <text evidence="8">The sequence shown here is derived from an EMBL/GenBank/DDBJ whole genome shotgun (WGS) entry which is preliminary data.</text>
</comment>
<gene>
    <name evidence="8" type="ORF">LV89_00789</name>
</gene>
<dbReference type="AlphaFoldDB" id="A0A316EZ89"/>
<reference evidence="8 9" key="1">
    <citation type="submission" date="2018-05" db="EMBL/GenBank/DDBJ databases">
        <title>Genomic Encyclopedia of Archaeal and Bacterial Type Strains, Phase II (KMG-II): from individual species to whole genera.</title>
        <authorList>
            <person name="Goeker M."/>
        </authorList>
    </citation>
    <scope>NUCLEOTIDE SEQUENCE [LARGE SCALE GENOMIC DNA]</scope>
    <source>
        <strain evidence="8 9">DSM 22214</strain>
    </source>
</reference>
<proteinExistence type="inferred from homology"/>
<dbReference type="PROSITE" id="PS51257">
    <property type="entry name" value="PROKAR_LIPOPROTEIN"/>
    <property type="match status" value="1"/>
</dbReference>
<evidence type="ECO:0000256" key="1">
    <source>
        <dbReference type="ARBA" id="ARBA00000971"/>
    </source>
</evidence>
<dbReference type="OrthoDB" id="979394at2"/>
<evidence type="ECO:0000313" key="9">
    <source>
        <dbReference type="Proteomes" id="UP000245489"/>
    </source>
</evidence>
<dbReference type="PANTHER" id="PTHR43811">
    <property type="entry name" value="FKBP-TYPE PEPTIDYL-PROLYL CIS-TRANS ISOMERASE FKPA"/>
    <property type="match status" value="1"/>
</dbReference>
<evidence type="ECO:0000256" key="6">
    <source>
        <dbReference type="RuleBase" id="RU003915"/>
    </source>
</evidence>
<comment type="catalytic activity">
    <reaction evidence="1 5 6">
        <text>[protein]-peptidylproline (omega=180) = [protein]-peptidylproline (omega=0)</text>
        <dbReference type="Rhea" id="RHEA:16237"/>
        <dbReference type="Rhea" id="RHEA-COMP:10747"/>
        <dbReference type="Rhea" id="RHEA-COMP:10748"/>
        <dbReference type="ChEBI" id="CHEBI:83833"/>
        <dbReference type="ChEBI" id="CHEBI:83834"/>
        <dbReference type="EC" id="5.2.1.8"/>
    </reaction>
</comment>
<dbReference type="Gene3D" id="3.10.50.40">
    <property type="match status" value="1"/>
</dbReference>
<dbReference type="Pfam" id="PF00254">
    <property type="entry name" value="FKBP_C"/>
    <property type="match status" value="1"/>
</dbReference>
<evidence type="ECO:0000256" key="4">
    <source>
        <dbReference type="ARBA" id="ARBA00023235"/>
    </source>
</evidence>
<evidence type="ECO:0000259" key="7">
    <source>
        <dbReference type="PROSITE" id="PS50059"/>
    </source>
</evidence>
<dbReference type="EC" id="5.2.1.8" evidence="6"/>
<evidence type="ECO:0000256" key="5">
    <source>
        <dbReference type="PROSITE-ProRule" id="PRU00277"/>
    </source>
</evidence>
<evidence type="ECO:0000256" key="2">
    <source>
        <dbReference type="ARBA" id="ARBA00006577"/>
    </source>
</evidence>
<keyword evidence="9" id="KW-1185">Reference proteome</keyword>
<accession>A0A316EZ89</accession>
<sequence length="155" mass="16529">MNKFIALSLLVFSLITTSCGGEKEQLGTEESQIENYIKAKHLTISDSTEDGLKFILTKANPLGTVLQSGQTVSVNYTGKFIAGKKMDKEFDSGSFSFSLNGGEVVKGFDKGISKMKVGEKAVIIFPSAMGYGSSGAGSIPEDTPLLFEIEVVSVK</sequence>